<dbReference type="RefSeq" id="WP_095123659.1">
    <property type="nucleotide sequence ID" value="NZ_LT906454.1"/>
</dbReference>
<proteinExistence type="predicted"/>
<keyword evidence="1" id="KW-0238">DNA-binding</keyword>
<sequence length="172" mass="20263">MNRLKELRQEKKLTQKELADKIGIHYRTLQNWENNKTEIKPDKAEKLADFFEVSVGYLLGYLDYKRIEEEALLYTENGGIQYKALNGRNMSVDELLAYDLNLESRLIIKELEQLHDDLVYFFQALIEQNKSKIISEKNEENLQKLSEIIKQQRKPIHDMLLGVESISKVFSL</sequence>
<dbReference type="CDD" id="cd00093">
    <property type="entry name" value="HTH_XRE"/>
    <property type="match status" value="1"/>
</dbReference>
<gene>
    <name evidence="3" type="primary">immR_4</name>
    <name evidence="3" type="ORF">SAMEA4504048_02443</name>
</gene>
<dbReference type="InterPro" id="IPR010982">
    <property type="entry name" value="Lambda_DNA-bd_dom_sf"/>
</dbReference>
<dbReference type="Pfam" id="PF01381">
    <property type="entry name" value="HTH_3"/>
    <property type="match status" value="1"/>
</dbReference>
<dbReference type="AlphaFoldDB" id="A0A239XNI2"/>
<organism evidence="3 4">
    <name type="scientific">Streptococcus acidominimus</name>
    <dbReference type="NCBI Taxonomy" id="1326"/>
    <lineage>
        <taxon>Bacteria</taxon>
        <taxon>Bacillati</taxon>
        <taxon>Bacillota</taxon>
        <taxon>Bacilli</taxon>
        <taxon>Lactobacillales</taxon>
        <taxon>Streptococcaceae</taxon>
        <taxon>Streptococcus</taxon>
    </lineage>
</organism>
<dbReference type="SMART" id="SM00530">
    <property type="entry name" value="HTH_XRE"/>
    <property type="match status" value="1"/>
</dbReference>
<dbReference type="GO" id="GO:0003677">
    <property type="term" value="F:DNA binding"/>
    <property type="evidence" value="ECO:0007669"/>
    <property type="project" value="UniProtKB-KW"/>
</dbReference>
<dbReference type="SUPFAM" id="SSF47413">
    <property type="entry name" value="lambda repressor-like DNA-binding domains"/>
    <property type="match status" value="1"/>
</dbReference>
<protein>
    <submittedName>
        <fullName evidence="3">Transcriptional regulator</fullName>
    </submittedName>
</protein>
<feature type="domain" description="HTH cro/C1-type" evidence="2">
    <location>
        <begin position="4"/>
        <end position="58"/>
    </location>
</feature>
<evidence type="ECO:0000313" key="4">
    <source>
        <dbReference type="Proteomes" id="UP000215144"/>
    </source>
</evidence>
<dbReference type="PANTHER" id="PTHR46558">
    <property type="entry name" value="TRACRIPTIONAL REGULATORY PROTEIN-RELATED-RELATED"/>
    <property type="match status" value="1"/>
</dbReference>
<evidence type="ECO:0000256" key="1">
    <source>
        <dbReference type="ARBA" id="ARBA00023125"/>
    </source>
</evidence>
<dbReference type="Gene3D" id="1.10.260.40">
    <property type="entry name" value="lambda repressor-like DNA-binding domains"/>
    <property type="match status" value="1"/>
</dbReference>
<reference evidence="3 4" key="1">
    <citation type="submission" date="2017-06" db="EMBL/GenBank/DDBJ databases">
        <authorList>
            <consortium name="Pathogen Informatics"/>
        </authorList>
    </citation>
    <scope>NUCLEOTIDE SEQUENCE [LARGE SCALE GENOMIC DNA]</scope>
    <source>
        <strain evidence="3 4">NCTC11291</strain>
    </source>
</reference>
<dbReference type="PANTHER" id="PTHR46558:SF11">
    <property type="entry name" value="HTH-TYPE TRANSCRIPTIONAL REGULATOR XRE"/>
    <property type="match status" value="1"/>
</dbReference>
<accession>A0A239XNI2</accession>
<dbReference type="PROSITE" id="PS50943">
    <property type="entry name" value="HTH_CROC1"/>
    <property type="match status" value="1"/>
</dbReference>
<dbReference type="OrthoDB" id="2236624at2"/>
<dbReference type="EMBL" id="LT906454">
    <property type="protein sequence ID" value="SNV47950.1"/>
    <property type="molecule type" value="Genomic_DNA"/>
</dbReference>
<dbReference type="Proteomes" id="UP000215144">
    <property type="component" value="Chromosome 1"/>
</dbReference>
<evidence type="ECO:0000313" key="3">
    <source>
        <dbReference type="EMBL" id="SNV47950.1"/>
    </source>
</evidence>
<dbReference type="KEGG" id="saco:SAME_02443"/>
<dbReference type="InterPro" id="IPR001387">
    <property type="entry name" value="Cro/C1-type_HTH"/>
</dbReference>
<name>A0A239XNI2_STRAI</name>
<evidence type="ECO:0000259" key="2">
    <source>
        <dbReference type="PROSITE" id="PS50943"/>
    </source>
</evidence>